<dbReference type="Pfam" id="PF00581">
    <property type="entry name" value="Rhodanese"/>
    <property type="match status" value="1"/>
</dbReference>
<accession>A0AAN6Y5K2</accession>
<keyword evidence="4" id="KW-1185">Reference proteome</keyword>
<proteinExistence type="predicted"/>
<name>A0AAN6Y5K2_9PEZI</name>
<dbReference type="SUPFAM" id="SSF52821">
    <property type="entry name" value="Rhodanese/Cell cycle control phosphatase"/>
    <property type="match status" value="1"/>
</dbReference>
<dbReference type="PANTHER" id="PTHR44086">
    <property type="entry name" value="THIOSULFATE SULFURTRANSFERASE RDL2, MITOCHONDRIAL-RELATED"/>
    <property type="match status" value="1"/>
</dbReference>
<dbReference type="InterPro" id="IPR001763">
    <property type="entry name" value="Rhodanese-like_dom"/>
</dbReference>
<dbReference type="SMART" id="SM00450">
    <property type="entry name" value="RHOD"/>
    <property type="match status" value="1"/>
</dbReference>
<reference evidence="3" key="2">
    <citation type="submission" date="2023-05" db="EMBL/GenBank/DDBJ databases">
        <authorList>
            <consortium name="Lawrence Berkeley National Laboratory"/>
            <person name="Steindorff A."/>
            <person name="Hensen N."/>
            <person name="Bonometti L."/>
            <person name="Westerberg I."/>
            <person name="Brannstrom I.O."/>
            <person name="Guillou S."/>
            <person name="Cros-Aarteil S."/>
            <person name="Calhoun S."/>
            <person name="Haridas S."/>
            <person name="Kuo A."/>
            <person name="Mondo S."/>
            <person name="Pangilinan J."/>
            <person name="Riley R."/>
            <person name="Labutti K."/>
            <person name="Andreopoulos B."/>
            <person name="Lipzen A."/>
            <person name="Chen C."/>
            <person name="Yanf M."/>
            <person name="Daum C."/>
            <person name="Ng V."/>
            <person name="Clum A."/>
            <person name="Ohm R."/>
            <person name="Martin F."/>
            <person name="Silar P."/>
            <person name="Natvig D."/>
            <person name="Lalanne C."/>
            <person name="Gautier V."/>
            <person name="Ament-Velasquez S.L."/>
            <person name="Kruys A."/>
            <person name="Hutchinson M.I."/>
            <person name="Powell A.J."/>
            <person name="Barry K."/>
            <person name="Miller A.N."/>
            <person name="Grigoriev I.V."/>
            <person name="Debuchy R."/>
            <person name="Gladieux P."/>
            <person name="Thoren M.H."/>
            <person name="Johannesson H."/>
        </authorList>
    </citation>
    <scope>NUCLEOTIDE SEQUENCE</scope>
    <source>
        <strain evidence="3">PSN293</strain>
    </source>
</reference>
<dbReference type="Proteomes" id="UP001301769">
    <property type="component" value="Unassembled WGS sequence"/>
</dbReference>
<dbReference type="CDD" id="cd01519">
    <property type="entry name" value="RHOD_HSP67B2"/>
    <property type="match status" value="1"/>
</dbReference>
<evidence type="ECO:0000313" key="3">
    <source>
        <dbReference type="EMBL" id="KAK4211685.1"/>
    </source>
</evidence>
<dbReference type="Gene3D" id="3.40.250.10">
    <property type="entry name" value="Rhodanese-like domain"/>
    <property type="match status" value="1"/>
</dbReference>
<dbReference type="GO" id="GO:0005739">
    <property type="term" value="C:mitochondrion"/>
    <property type="evidence" value="ECO:0007669"/>
    <property type="project" value="TreeGrafter"/>
</dbReference>
<feature type="domain" description="Rhodanese" evidence="2">
    <location>
        <begin position="111"/>
        <end position="213"/>
    </location>
</feature>
<sequence>MVVNCSIARLVAQNLGRNRRITSLSASTSCPIAAARCQQKQISTNVPSSRRRVSAISSAAKVNVTSPQPPASIRTSRRPYSQDAPAAHPAEGESKIWDFDQVKGLASSAGDKSKVILVDAREPQELANEGKIPGAINIPIKSSPDSFYITEDEFEDRFGYPRPPKDAEVVFYCKAGVRSRAAAQLARSAGWTNTGEYPGSWFDWVEKGGKIQR</sequence>
<organism evidence="3 4">
    <name type="scientific">Rhypophila decipiens</name>
    <dbReference type="NCBI Taxonomy" id="261697"/>
    <lineage>
        <taxon>Eukaryota</taxon>
        <taxon>Fungi</taxon>
        <taxon>Dikarya</taxon>
        <taxon>Ascomycota</taxon>
        <taxon>Pezizomycotina</taxon>
        <taxon>Sordariomycetes</taxon>
        <taxon>Sordariomycetidae</taxon>
        <taxon>Sordariales</taxon>
        <taxon>Naviculisporaceae</taxon>
        <taxon>Rhypophila</taxon>
    </lineage>
</organism>
<evidence type="ECO:0000259" key="2">
    <source>
        <dbReference type="PROSITE" id="PS50206"/>
    </source>
</evidence>
<dbReference type="GO" id="GO:0004792">
    <property type="term" value="F:thiosulfate-cyanide sulfurtransferase activity"/>
    <property type="evidence" value="ECO:0007669"/>
    <property type="project" value="TreeGrafter"/>
</dbReference>
<protein>
    <submittedName>
        <fullName evidence="3">Rhodanese domain-containing protein</fullName>
    </submittedName>
</protein>
<comment type="caution">
    <text evidence="3">The sequence shown here is derived from an EMBL/GenBank/DDBJ whole genome shotgun (WGS) entry which is preliminary data.</text>
</comment>
<evidence type="ECO:0000313" key="4">
    <source>
        <dbReference type="Proteomes" id="UP001301769"/>
    </source>
</evidence>
<dbReference type="AlphaFoldDB" id="A0AAN6Y5K2"/>
<dbReference type="EMBL" id="MU858143">
    <property type="protein sequence ID" value="KAK4211685.1"/>
    <property type="molecule type" value="Genomic_DNA"/>
</dbReference>
<reference evidence="3" key="1">
    <citation type="journal article" date="2023" name="Mol. Phylogenet. Evol.">
        <title>Genome-scale phylogeny and comparative genomics of the fungal order Sordariales.</title>
        <authorList>
            <person name="Hensen N."/>
            <person name="Bonometti L."/>
            <person name="Westerberg I."/>
            <person name="Brannstrom I.O."/>
            <person name="Guillou S."/>
            <person name="Cros-Aarteil S."/>
            <person name="Calhoun S."/>
            <person name="Haridas S."/>
            <person name="Kuo A."/>
            <person name="Mondo S."/>
            <person name="Pangilinan J."/>
            <person name="Riley R."/>
            <person name="LaButti K."/>
            <person name="Andreopoulos B."/>
            <person name="Lipzen A."/>
            <person name="Chen C."/>
            <person name="Yan M."/>
            <person name="Daum C."/>
            <person name="Ng V."/>
            <person name="Clum A."/>
            <person name="Steindorff A."/>
            <person name="Ohm R.A."/>
            <person name="Martin F."/>
            <person name="Silar P."/>
            <person name="Natvig D.O."/>
            <person name="Lalanne C."/>
            <person name="Gautier V."/>
            <person name="Ament-Velasquez S.L."/>
            <person name="Kruys A."/>
            <person name="Hutchinson M.I."/>
            <person name="Powell A.J."/>
            <person name="Barry K."/>
            <person name="Miller A.N."/>
            <person name="Grigoriev I.V."/>
            <person name="Debuchy R."/>
            <person name="Gladieux P."/>
            <person name="Hiltunen Thoren M."/>
            <person name="Johannesson H."/>
        </authorList>
    </citation>
    <scope>NUCLEOTIDE SEQUENCE</scope>
    <source>
        <strain evidence="3">PSN293</strain>
    </source>
</reference>
<dbReference type="PANTHER" id="PTHR44086:SF10">
    <property type="entry name" value="THIOSULFATE SULFURTRANSFERASE_RHODANESE-LIKE DOMAIN-CONTAINING PROTEIN 3"/>
    <property type="match status" value="1"/>
</dbReference>
<dbReference type="InterPro" id="IPR036873">
    <property type="entry name" value="Rhodanese-like_dom_sf"/>
</dbReference>
<gene>
    <name evidence="3" type="ORF">QBC37DRAFT_426415</name>
</gene>
<dbReference type="PROSITE" id="PS50206">
    <property type="entry name" value="RHODANESE_3"/>
    <property type="match status" value="1"/>
</dbReference>
<evidence type="ECO:0000256" key="1">
    <source>
        <dbReference type="SAM" id="MobiDB-lite"/>
    </source>
</evidence>
<feature type="region of interest" description="Disordered" evidence="1">
    <location>
        <begin position="57"/>
        <end position="93"/>
    </location>
</feature>